<protein>
    <submittedName>
        <fullName evidence="1">Uncharacterized protein</fullName>
    </submittedName>
</protein>
<feature type="non-terminal residue" evidence="1">
    <location>
        <position position="1"/>
    </location>
</feature>
<dbReference type="AlphaFoldDB" id="A0A091SLM1"/>
<accession>A0A091SLM1</accession>
<dbReference type="Proteomes" id="UP000053840">
    <property type="component" value="Unassembled WGS sequence"/>
</dbReference>
<organism evidence="1 2">
    <name type="scientific">Nestor notabilis</name>
    <name type="common">Kea</name>
    <dbReference type="NCBI Taxonomy" id="176057"/>
    <lineage>
        <taxon>Eukaryota</taxon>
        <taxon>Metazoa</taxon>
        <taxon>Chordata</taxon>
        <taxon>Craniata</taxon>
        <taxon>Vertebrata</taxon>
        <taxon>Euteleostomi</taxon>
        <taxon>Archelosauria</taxon>
        <taxon>Archosauria</taxon>
        <taxon>Dinosauria</taxon>
        <taxon>Saurischia</taxon>
        <taxon>Theropoda</taxon>
        <taxon>Coelurosauria</taxon>
        <taxon>Aves</taxon>
        <taxon>Neognathae</taxon>
        <taxon>Neoaves</taxon>
        <taxon>Telluraves</taxon>
        <taxon>Australaves</taxon>
        <taxon>Psittaciformes</taxon>
        <taxon>Psittacidae</taxon>
        <taxon>Nestor</taxon>
    </lineage>
</organism>
<gene>
    <name evidence="1" type="ORF">N333_01318</name>
</gene>
<proteinExistence type="predicted"/>
<dbReference type="EMBL" id="KK928175">
    <property type="protein sequence ID" value="KFQ43962.1"/>
    <property type="molecule type" value="Genomic_DNA"/>
</dbReference>
<name>A0A091SLM1_NESNO</name>
<feature type="non-terminal residue" evidence="1">
    <location>
        <position position="45"/>
    </location>
</feature>
<reference evidence="1 2" key="1">
    <citation type="submission" date="2014-04" db="EMBL/GenBank/DDBJ databases">
        <title>Genome evolution of avian class.</title>
        <authorList>
            <person name="Zhang G."/>
            <person name="Li C."/>
        </authorList>
    </citation>
    <scope>NUCLEOTIDE SEQUENCE [LARGE SCALE GENOMIC DNA]</scope>
    <source>
        <strain evidence="1">BGI_N333</strain>
    </source>
</reference>
<sequence>DTGTSSSQGDVTSDDGPRVFAEEYSLVPLNKQKKYSAQSFDEQVE</sequence>
<keyword evidence="2" id="KW-1185">Reference proteome</keyword>
<evidence type="ECO:0000313" key="1">
    <source>
        <dbReference type="EMBL" id="KFQ43962.1"/>
    </source>
</evidence>
<evidence type="ECO:0000313" key="2">
    <source>
        <dbReference type="Proteomes" id="UP000053840"/>
    </source>
</evidence>